<name>A0A1D1Z5K6_9ARAE</name>
<proteinExistence type="predicted"/>
<protein>
    <submittedName>
        <fullName evidence="2">F-box protein PP2-B1</fullName>
    </submittedName>
</protein>
<dbReference type="AlphaFoldDB" id="A0A1D1Z5K6"/>
<dbReference type="InterPro" id="IPR036047">
    <property type="entry name" value="F-box-like_dom_sf"/>
</dbReference>
<dbReference type="PANTHER" id="PTHR32278:SF111">
    <property type="entry name" value="F-BOX PROTEIN PP2-B12-RELATED"/>
    <property type="match status" value="1"/>
</dbReference>
<accession>A0A1D1Z5K6</accession>
<dbReference type="EMBL" id="GDJX01005844">
    <property type="protein sequence ID" value="JAT62092.1"/>
    <property type="molecule type" value="Transcribed_RNA"/>
</dbReference>
<dbReference type="Pfam" id="PF12937">
    <property type="entry name" value="F-box-like"/>
    <property type="match status" value="1"/>
</dbReference>
<dbReference type="PROSITE" id="PS50181">
    <property type="entry name" value="FBOX"/>
    <property type="match status" value="1"/>
</dbReference>
<feature type="non-terminal residue" evidence="2">
    <location>
        <position position="1"/>
    </location>
</feature>
<evidence type="ECO:0000259" key="1">
    <source>
        <dbReference type="PROSITE" id="PS50181"/>
    </source>
</evidence>
<organism evidence="2">
    <name type="scientific">Anthurium amnicola</name>
    <dbReference type="NCBI Taxonomy" id="1678845"/>
    <lineage>
        <taxon>Eukaryota</taxon>
        <taxon>Viridiplantae</taxon>
        <taxon>Streptophyta</taxon>
        <taxon>Embryophyta</taxon>
        <taxon>Tracheophyta</taxon>
        <taxon>Spermatophyta</taxon>
        <taxon>Magnoliopsida</taxon>
        <taxon>Liliopsida</taxon>
        <taxon>Araceae</taxon>
        <taxon>Pothoideae</taxon>
        <taxon>Potheae</taxon>
        <taxon>Anthurium</taxon>
    </lineage>
</organism>
<feature type="domain" description="F-box" evidence="1">
    <location>
        <begin position="33"/>
        <end position="79"/>
    </location>
</feature>
<dbReference type="Pfam" id="PF14299">
    <property type="entry name" value="PP2"/>
    <property type="match status" value="1"/>
</dbReference>
<reference evidence="2" key="1">
    <citation type="submission" date="2015-07" db="EMBL/GenBank/DDBJ databases">
        <title>Transcriptome Assembly of Anthurium amnicola.</title>
        <authorList>
            <person name="Suzuki J."/>
        </authorList>
    </citation>
    <scope>NUCLEOTIDE SEQUENCE</scope>
</reference>
<dbReference type="CDD" id="cd22162">
    <property type="entry name" value="F-box_AtSKIP3-like"/>
    <property type="match status" value="1"/>
</dbReference>
<evidence type="ECO:0000313" key="2">
    <source>
        <dbReference type="EMBL" id="JAT62092.1"/>
    </source>
</evidence>
<dbReference type="InterPro" id="IPR025886">
    <property type="entry name" value="PP2-like"/>
</dbReference>
<sequence length="319" mass="35860">KRRGQTCRRILSLSLSKIAHWFEGMAVVGGGDGDEIGRLPEECISHVLSLTSPLDACRLAAVSPAFLAAAESDLVWGRFLPPDSGDDVLAPSVEARRFASKKEIYLRLCDSVLVDGGRKIFKLERSTGRKCYTLSARDLMIVWGDTPHYWRWISLPESRFPEAAELLNVCWLEIRGKMDSKLLSRKTTYAAYLIFKLADESHGLDLPYQEGAIQVGPRVSREAVCLHPHELERSTHWHRPAVSFRRRFLRRVPPCSSSVLDKNRQVPCTRGDGWMEVLIGEFFNDEGDDGDVDISLVEIKGGQWKSGLIVEGIDIRPKT</sequence>
<dbReference type="InterPro" id="IPR001810">
    <property type="entry name" value="F-box_dom"/>
</dbReference>
<gene>
    <name evidence="2" type="primary">PP2B1</name>
    <name evidence="2" type="ORF">g.40730</name>
</gene>
<dbReference type="PANTHER" id="PTHR32278">
    <property type="entry name" value="F-BOX DOMAIN-CONTAINING PROTEIN"/>
    <property type="match status" value="1"/>
</dbReference>
<dbReference type="SUPFAM" id="SSF81383">
    <property type="entry name" value="F-box domain"/>
    <property type="match status" value="1"/>
</dbReference>
<dbReference type="Gene3D" id="1.20.1280.50">
    <property type="match status" value="1"/>
</dbReference>